<dbReference type="Gene3D" id="3.40.50.1000">
    <property type="entry name" value="HAD superfamily/HAD-like"/>
    <property type="match status" value="1"/>
</dbReference>
<comment type="subcellular location">
    <subcellularLocation>
        <location evidence="1">Membrane</location>
        <topology evidence="1">Multi-pass membrane protein</topology>
    </subcellularLocation>
</comment>
<dbReference type="Pfam" id="PF00690">
    <property type="entry name" value="Cation_ATPase_N"/>
    <property type="match status" value="1"/>
</dbReference>
<feature type="transmembrane region" description="Helical" evidence="17">
    <location>
        <begin position="879"/>
        <end position="896"/>
    </location>
</feature>
<keyword evidence="20" id="KW-1185">Reference proteome</keyword>
<evidence type="ECO:0000256" key="12">
    <source>
        <dbReference type="ARBA" id="ARBA00022989"/>
    </source>
</evidence>
<dbReference type="Pfam" id="PF00689">
    <property type="entry name" value="Cation_ATPase_C"/>
    <property type="match status" value="1"/>
</dbReference>
<dbReference type="SFLD" id="SFLDS00003">
    <property type="entry name" value="Haloacid_Dehalogenase"/>
    <property type="match status" value="1"/>
</dbReference>
<dbReference type="FunFam" id="3.40.1110.10:FF:000021">
    <property type="entry name" value="calcium-transporting ATPase, endoplasmic reticulum-type"/>
    <property type="match status" value="1"/>
</dbReference>
<keyword evidence="10" id="KW-0460">Magnesium</keyword>
<evidence type="ECO:0000256" key="13">
    <source>
        <dbReference type="ARBA" id="ARBA00023065"/>
    </source>
</evidence>
<feature type="transmembrane region" description="Helical" evidence="17">
    <location>
        <begin position="309"/>
        <end position="336"/>
    </location>
</feature>
<evidence type="ECO:0000256" key="6">
    <source>
        <dbReference type="ARBA" id="ARBA00022723"/>
    </source>
</evidence>
<evidence type="ECO:0000256" key="4">
    <source>
        <dbReference type="ARBA" id="ARBA00022568"/>
    </source>
</evidence>
<dbReference type="Proteomes" id="UP001371456">
    <property type="component" value="Unassembled WGS sequence"/>
</dbReference>
<dbReference type="PROSITE" id="PS00154">
    <property type="entry name" value="ATPASE_E1_E2"/>
    <property type="match status" value="1"/>
</dbReference>
<feature type="domain" description="Cation-transporting P-type ATPase N-terminal" evidence="18">
    <location>
        <begin position="7"/>
        <end position="81"/>
    </location>
</feature>
<accession>A0AAN8YR71</accession>
<dbReference type="InterPro" id="IPR023298">
    <property type="entry name" value="ATPase_P-typ_TM_dom_sf"/>
</dbReference>
<dbReference type="Gene3D" id="3.40.1110.10">
    <property type="entry name" value="Calcium-transporting ATPase, cytoplasmic domain N"/>
    <property type="match status" value="1"/>
</dbReference>
<dbReference type="InterPro" id="IPR044492">
    <property type="entry name" value="P_typ_ATPase_HD_dom"/>
</dbReference>
<keyword evidence="8" id="KW-0106">Calcium</keyword>
<dbReference type="InterPro" id="IPR004014">
    <property type="entry name" value="ATPase_P-typ_cation-transptr_N"/>
</dbReference>
<comment type="similarity">
    <text evidence="15">Belongs to the cation transport ATPase (P-type) (TC 3.A.3) family.</text>
</comment>
<dbReference type="SUPFAM" id="SSF81660">
    <property type="entry name" value="Metal cation-transporting ATPase, ATP-binding domain N"/>
    <property type="match status" value="1"/>
</dbReference>
<evidence type="ECO:0000256" key="3">
    <source>
        <dbReference type="ARBA" id="ARBA00022448"/>
    </source>
</evidence>
<dbReference type="GO" id="GO:0005388">
    <property type="term" value="F:P-type calcium transporter activity"/>
    <property type="evidence" value="ECO:0007669"/>
    <property type="project" value="UniProtKB-EC"/>
</dbReference>
<dbReference type="Gene3D" id="2.70.150.10">
    <property type="entry name" value="Calcium-transporting ATPase, cytoplasmic transduction domain A"/>
    <property type="match status" value="1"/>
</dbReference>
<dbReference type="GO" id="GO:0005524">
    <property type="term" value="F:ATP binding"/>
    <property type="evidence" value="ECO:0007669"/>
    <property type="project" value="UniProtKB-KW"/>
</dbReference>
<dbReference type="InterPro" id="IPR006068">
    <property type="entry name" value="ATPase_P-typ_cation-transptr_C"/>
</dbReference>
<keyword evidence="4" id="KW-0109">Calcium transport</keyword>
<gene>
    <name evidence="19" type="ORF">RDI58_002475</name>
</gene>
<dbReference type="InterPro" id="IPR018303">
    <property type="entry name" value="ATPase_P-typ_P_site"/>
</dbReference>
<evidence type="ECO:0000256" key="5">
    <source>
        <dbReference type="ARBA" id="ARBA00022692"/>
    </source>
</evidence>
<feature type="transmembrane region" description="Helical" evidence="17">
    <location>
        <begin position="268"/>
        <end position="289"/>
    </location>
</feature>
<dbReference type="FunFam" id="1.20.1110.10:FF:000037">
    <property type="entry name" value="Calcium-transporting ATPase, putative"/>
    <property type="match status" value="1"/>
</dbReference>
<dbReference type="GO" id="GO:0046872">
    <property type="term" value="F:metal ion binding"/>
    <property type="evidence" value="ECO:0007669"/>
    <property type="project" value="UniProtKB-KW"/>
</dbReference>
<dbReference type="NCBIfam" id="TIGR01494">
    <property type="entry name" value="ATPase_P-type"/>
    <property type="match status" value="3"/>
</dbReference>
<feature type="transmembrane region" description="Helical" evidence="17">
    <location>
        <begin position="1007"/>
        <end position="1027"/>
    </location>
</feature>
<dbReference type="InterPro" id="IPR059000">
    <property type="entry name" value="ATPase_P-type_domA"/>
</dbReference>
<dbReference type="Pfam" id="PF00122">
    <property type="entry name" value="E1-E2_ATPase"/>
    <property type="match status" value="1"/>
</dbReference>
<evidence type="ECO:0000256" key="8">
    <source>
        <dbReference type="ARBA" id="ARBA00022837"/>
    </source>
</evidence>
<evidence type="ECO:0000313" key="20">
    <source>
        <dbReference type="Proteomes" id="UP001371456"/>
    </source>
</evidence>
<dbReference type="InterPro" id="IPR008250">
    <property type="entry name" value="ATPase_P-typ_transduc_dom_A_sf"/>
</dbReference>
<evidence type="ECO:0000256" key="11">
    <source>
        <dbReference type="ARBA" id="ARBA00022967"/>
    </source>
</evidence>
<keyword evidence="13" id="KW-0406">Ion transport</keyword>
<name>A0AAN8YR71_SOLBU</name>
<evidence type="ECO:0000256" key="17">
    <source>
        <dbReference type="SAM" id="Phobius"/>
    </source>
</evidence>
<evidence type="ECO:0000256" key="15">
    <source>
        <dbReference type="ARBA" id="ARBA00038148"/>
    </source>
</evidence>
<keyword evidence="11" id="KW-1278">Translocase</keyword>
<keyword evidence="7" id="KW-0547">Nucleotide-binding</keyword>
<dbReference type="FunFam" id="3.40.50.1000:FF:000028">
    <property type="entry name" value="Calcium-transporting P-type ATPase, putative"/>
    <property type="match status" value="1"/>
</dbReference>
<dbReference type="SUPFAM" id="SSF56784">
    <property type="entry name" value="HAD-like"/>
    <property type="match status" value="1"/>
</dbReference>
<dbReference type="EMBL" id="JBANQN010000001">
    <property type="protein sequence ID" value="KAK6804691.1"/>
    <property type="molecule type" value="Genomic_DNA"/>
</dbReference>
<keyword evidence="5 17" id="KW-0812">Transmembrane</keyword>
<evidence type="ECO:0000256" key="10">
    <source>
        <dbReference type="ARBA" id="ARBA00022842"/>
    </source>
</evidence>
<dbReference type="AlphaFoldDB" id="A0AAN8YR71"/>
<feature type="transmembrane region" description="Helical" evidence="17">
    <location>
        <begin position="1042"/>
        <end position="1062"/>
    </location>
</feature>
<feature type="transmembrane region" description="Helical" evidence="17">
    <location>
        <begin position="94"/>
        <end position="114"/>
    </location>
</feature>
<dbReference type="InterPro" id="IPR001757">
    <property type="entry name" value="P_typ_ATPase"/>
</dbReference>
<dbReference type="SMART" id="SM00831">
    <property type="entry name" value="Cation_ATPase_N"/>
    <property type="match status" value="1"/>
</dbReference>
<evidence type="ECO:0000256" key="9">
    <source>
        <dbReference type="ARBA" id="ARBA00022840"/>
    </source>
</evidence>
<evidence type="ECO:0000256" key="16">
    <source>
        <dbReference type="ARBA" id="ARBA00048694"/>
    </source>
</evidence>
<evidence type="ECO:0000313" key="19">
    <source>
        <dbReference type="EMBL" id="KAK6804691.1"/>
    </source>
</evidence>
<dbReference type="Pfam" id="PF13246">
    <property type="entry name" value="Cation_ATPase"/>
    <property type="match status" value="1"/>
</dbReference>
<dbReference type="EC" id="7.2.2.10" evidence="2"/>
<reference evidence="19 20" key="1">
    <citation type="submission" date="2024-02" db="EMBL/GenBank/DDBJ databases">
        <title>de novo genome assembly of Solanum bulbocastanum strain 11H21.</title>
        <authorList>
            <person name="Hosaka A.J."/>
        </authorList>
    </citation>
    <scope>NUCLEOTIDE SEQUENCE [LARGE SCALE GENOMIC DNA]</scope>
    <source>
        <tissue evidence="19">Young leaves</tissue>
    </source>
</reference>
<keyword evidence="6" id="KW-0479">Metal-binding</keyword>
<keyword evidence="12 17" id="KW-1133">Transmembrane helix</keyword>
<evidence type="ECO:0000256" key="2">
    <source>
        <dbReference type="ARBA" id="ARBA00012790"/>
    </source>
</evidence>
<keyword evidence="9" id="KW-0067">ATP-binding</keyword>
<dbReference type="GO" id="GO:0016887">
    <property type="term" value="F:ATP hydrolysis activity"/>
    <property type="evidence" value="ECO:0007669"/>
    <property type="project" value="InterPro"/>
</dbReference>
<dbReference type="InterPro" id="IPR023214">
    <property type="entry name" value="HAD_sf"/>
</dbReference>
<evidence type="ECO:0000259" key="18">
    <source>
        <dbReference type="SMART" id="SM00831"/>
    </source>
</evidence>
<dbReference type="PANTHER" id="PTHR42861">
    <property type="entry name" value="CALCIUM-TRANSPORTING ATPASE"/>
    <property type="match status" value="1"/>
</dbReference>
<dbReference type="GO" id="GO:0016020">
    <property type="term" value="C:membrane"/>
    <property type="evidence" value="ECO:0007669"/>
    <property type="project" value="UniProtKB-SubCell"/>
</dbReference>
<dbReference type="SFLD" id="SFLDF00027">
    <property type="entry name" value="p-type_atpase"/>
    <property type="match status" value="1"/>
</dbReference>
<evidence type="ECO:0000256" key="7">
    <source>
        <dbReference type="ARBA" id="ARBA00022741"/>
    </source>
</evidence>
<sequence>MEEKPFPAWSWSVDQCLKEYQVKLEKGLSTYEVEKRRERYGLNELEKEKGKPLWRLVLEQFDDMLVKILLGAAFISFVLAYLHQDETGESGFEAYVEPLVILLILVLNAIVGVWQESNAEKALEALKEMQGESAKVLRDGYLVPDLPAKELVPGDIVELRVGDKVPADMRVATLKSSTLRVEQSSLTGESMPVTKSTDFLAMDDCELQAKENMVFAGTTVVNGSCICTVVNTGMCTEIGNIQRQIHDASMEESDTPLKKKLDEFGNRLTSAIGVVCLVVWAINYKYFLSWEVVDGWPSNVRFSFEKCTYYFKIAVALAVAAIPEGLPAVITTCLALGTRKMAQKNAIVRKLPSVETLGCTTVICSDKTGTLTTNQMSVSEFFTLGGKTTACRVFGVEGTTYDPKDGGIMGWNCSKMDSNLLLMAEICAICNDAGVFCDDRLFKATGLPTEAALKVLVEKMGVPDSKARSKIRDAQIVSSYLIDRNTVKLGCCDWWMKRSKRVATLEFDRVRKSMGVIVREPNGSNRLLVKGAVESLLERSTYVQLADGSTVLIDESCRQLLLLRHLEMSSKGLRCLGLAYKDDLGELSGYYAATHPAHKKLLDPSCYSSIESDLVFVGVVGLRDPPREEVHKAVNDCRRAGIKIMVITGDNKSTAEAVCREIQLFSNGENLRGSSFTGKEFMAFSSQQQIEILSQDGGKVFSRAEPRHKQEIVRMLKEMGEIVAMTGDGVNDAPALKLADIGIAMGITGTEVAKEASDMVLADDNFSTIVSAVAEGRSIYNNMKAFIRYMISSNVGEVISIFLTAALGIPECLIPVQLLWVNLVTDGPPATALGFNPADVDIMQKPPRKSNDALINSWVFFRYMVSLDCYFLFFDVYYYMLLHLFCILLLCCLFSYNPTSDTALLSRGSYILIPEIIFRSLVLTWASQLSLRNWGECSAWPNFTVSPFRAGNRLITFSDPCEYFTVGKVKAMTLSLSVLVAIEMFNSLNALSEDNSLIKMPPWRNPWLLVAMSVSFALHSLILYVPFLADIFGIVPLSLNEWLLVILLSAPVILIDEVLKFVGRRRRRTKLKAA</sequence>
<evidence type="ECO:0000256" key="1">
    <source>
        <dbReference type="ARBA" id="ARBA00004141"/>
    </source>
</evidence>
<feature type="transmembrane region" description="Helical" evidence="17">
    <location>
        <begin position="64"/>
        <end position="82"/>
    </location>
</feature>
<dbReference type="SUPFAM" id="SSF81653">
    <property type="entry name" value="Calcium ATPase, transduction domain A"/>
    <property type="match status" value="1"/>
</dbReference>
<keyword evidence="3" id="KW-0813">Transport</keyword>
<dbReference type="SFLD" id="SFLDG00002">
    <property type="entry name" value="C1.7:_P-type_atpase_like"/>
    <property type="match status" value="1"/>
</dbReference>
<dbReference type="FunFam" id="1.20.1110.10:FF:000065">
    <property type="entry name" value="Sarcoplasmic/endoplasmic reticulum calcium ATPase 1"/>
    <property type="match status" value="1"/>
</dbReference>
<proteinExistence type="inferred from homology"/>
<dbReference type="InterPro" id="IPR036412">
    <property type="entry name" value="HAD-like_sf"/>
</dbReference>
<comment type="catalytic activity">
    <reaction evidence="16">
        <text>Ca(2+)(in) + ATP + H2O = Ca(2+)(out) + ADP + phosphate + H(+)</text>
        <dbReference type="Rhea" id="RHEA:18105"/>
        <dbReference type="ChEBI" id="CHEBI:15377"/>
        <dbReference type="ChEBI" id="CHEBI:15378"/>
        <dbReference type="ChEBI" id="CHEBI:29108"/>
        <dbReference type="ChEBI" id="CHEBI:30616"/>
        <dbReference type="ChEBI" id="CHEBI:43474"/>
        <dbReference type="ChEBI" id="CHEBI:456216"/>
        <dbReference type="EC" id="7.2.2.10"/>
    </reaction>
</comment>
<organism evidence="19 20">
    <name type="scientific">Solanum bulbocastanum</name>
    <name type="common">Wild potato</name>
    <dbReference type="NCBI Taxonomy" id="147425"/>
    <lineage>
        <taxon>Eukaryota</taxon>
        <taxon>Viridiplantae</taxon>
        <taxon>Streptophyta</taxon>
        <taxon>Embryophyta</taxon>
        <taxon>Tracheophyta</taxon>
        <taxon>Spermatophyta</taxon>
        <taxon>Magnoliopsida</taxon>
        <taxon>eudicotyledons</taxon>
        <taxon>Gunneridae</taxon>
        <taxon>Pentapetalae</taxon>
        <taxon>asterids</taxon>
        <taxon>lamiids</taxon>
        <taxon>Solanales</taxon>
        <taxon>Solanaceae</taxon>
        <taxon>Solanoideae</taxon>
        <taxon>Solaneae</taxon>
        <taxon>Solanum</taxon>
    </lineage>
</organism>
<protein>
    <recommendedName>
        <fullName evidence="2">P-type Ca(2+) transporter</fullName>
        <ecNumber evidence="2">7.2.2.10</ecNumber>
    </recommendedName>
</protein>
<dbReference type="Gene3D" id="1.20.1110.10">
    <property type="entry name" value="Calcium-transporting ATPase, transmembrane domain"/>
    <property type="match status" value="1"/>
</dbReference>
<dbReference type="SUPFAM" id="SSF81665">
    <property type="entry name" value="Calcium ATPase, transmembrane domain M"/>
    <property type="match status" value="1"/>
</dbReference>
<keyword evidence="14 17" id="KW-0472">Membrane</keyword>
<comment type="caution">
    <text evidence="19">The sequence shown here is derived from an EMBL/GenBank/DDBJ whole genome shotgun (WGS) entry which is preliminary data.</text>
</comment>
<dbReference type="InterPro" id="IPR023299">
    <property type="entry name" value="ATPase_P-typ_cyto_dom_N"/>
</dbReference>
<dbReference type="PRINTS" id="PR00119">
    <property type="entry name" value="CATATPASE"/>
</dbReference>
<evidence type="ECO:0000256" key="14">
    <source>
        <dbReference type="ARBA" id="ARBA00023136"/>
    </source>
</evidence>
<dbReference type="FunFam" id="2.70.150.10:FF:000014">
    <property type="entry name" value="Calcium-transporting ATPase, putative"/>
    <property type="match status" value="1"/>
</dbReference>